<name>A0A0E9SLJ6_ANGAN</name>
<sequence length="44" mass="5218">MRLPGTIYQNKPQDLHGFQRCGKPINSNRLIHLLFRPLITHKHK</sequence>
<reference evidence="1" key="2">
    <citation type="journal article" date="2015" name="Fish Shellfish Immunol.">
        <title>Early steps in the European eel (Anguilla anguilla)-Vibrio vulnificus interaction in the gills: Role of the RtxA13 toxin.</title>
        <authorList>
            <person name="Callol A."/>
            <person name="Pajuelo D."/>
            <person name="Ebbesson L."/>
            <person name="Teles M."/>
            <person name="MacKenzie S."/>
            <person name="Amaro C."/>
        </authorList>
    </citation>
    <scope>NUCLEOTIDE SEQUENCE</scope>
</reference>
<dbReference type="EMBL" id="GBXM01066470">
    <property type="protein sequence ID" value="JAH42107.1"/>
    <property type="molecule type" value="Transcribed_RNA"/>
</dbReference>
<protein>
    <submittedName>
        <fullName evidence="1">Uncharacterized protein</fullName>
    </submittedName>
</protein>
<organism evidence="1">
    <name type="scientific">Anguilla anguilla</name>
    <name type="common">European freshwater eel</name>
    <name type="synonym">Muraena anguilla</name>
    <dbReference type="NCBI Taxonomy" id="7936"/>
    <lineage>
        <taxon>Eukaryota</taxon>
        <taxon>Metazoa</taxon>
        <taxon>Chordata</taxon>
        <taxon>Craniata</taxon>
        <taxon>Vertebrata</taxon>
        <taxon>Euteleostomi</taxon>
        <taxon>Actinopterygii</taxon>
        <taxon>Neopterygii</taxon>
        <taxon>Teleostei</taxon>
        <taxon>Anguilliformes</taxon>
        <taxon>Anguillidae</taxon>
        <taxon>Anguilla</taxon>
    </lineage>
</organism>
<proteinExistence type="predicted"/>
<reference evidence="1" key="1">
    <citation type="submission" date="2014-11" db="EMBL/GenBank/DDBJ databases">
        <authorList>
            <person name="Amaro Gonzalez C."/>
        </authorList>
    </citation>
    <scope>NUCLEOTIDE SEQUENCE</scope>
</reference>
<evidence type="ECO:0000313" key="1">
    <source>
        <dbReference type="EMBL" id="JAH42107.1"/>
    </source>
</evidence>
<dbReference type="AlphaFoldDB" id="A0A0E9SLJ6"/>
<accession>A0A0E9SLJ6</accession>